<keyword evidence="1" id="KW-0732">Signal</keyword>
<evidence type="ECO:0000313" key="2">
    <source>
        <dbReference type="EMBL" id="KAL3321138.1"/>
    </source>
</evidence>
<organism evidence="2 3">
    <name type="scientific">Cichlidogyrus casuarinus</name>
    <dbReference type="NCBI Taxonomy" id="1844966"/>
    <lineage>
        <taxon>Eukaryota</taxon>
        <taxon>Metazoa</taxon>
        <taxon>Spiralia</taxon>
        <taxon>Lophotrochozoa</taxon>
        <taxon>Platyhelminthes</taxon>
        <taxon>Monogenea</taxon>
        <taxon>Monopisthocotylea</taxon>
        <taxon>Dactylogyridea</taxon>
        <taxon>Ancyrocephalidae</taxon>
        <taxon>Cichlidogyrus</taxon>
    </lineage>
</organism>
<feature type="chain" id="PRO_5044880330" evidence="1">
    <location>
        <begin position="20"/>
        <end position="796"/>
    </location>
</feature>
<dbReference type="AlphaFoldDB" id="A0ABD2QNN6"/>
<dbReference type="EMBL" id="JBJKFK010000009">
    <property type="protein sequence ID" value="KAL3321138.1"/>
    <property type="molecule type" value="Genomic_DNA"/>
</dbReference>
<feature type="signal peptide" evidence="1">
    <location>
        <begin position="1"/>
        <end position="19"/>
    </location>
</feature>
<evidence type="ECO:0000313" key="3">
    <source>
        <dbReference type="Proteomes" id="UP001626550"/>
    </source>
</evidence>
<comment type="caution">
    <text evidence="2">The sequence shown here is derived from an EMBL/GenBank/DDBJ whole genome shotgun (WGS) entry which is preliminary data.</text>
</comment>
<keyword evidence="3" id="KW-1185">Reference proteome</keyword>
<accession>A0ABD2QNN6</accession>
<dbReference type="Proteomes" id="UP001626550">
    <property type="component" value="Unassembled WGS sequence"/>
</dbReference>
<protein>
    <submittedName>
        <fullName evidence="2">Uncharacterized protein</fullName>
    </submittedName>
</protein>
<proteinExistence type="predicted"/>
<evidence type="ECO:0000256" key="1">
    <source>
        <dbReference type="SAM" id="SignalP"/>
    </source>
</evidence>
<sequence length="796" mass="85147">MMQNLILVTLVLLVSYAKSQPAKYAATLTSSTQPSESGTIAWANYNTYILVITLKTRTNEFILDVFDNSKNASNIAKVCIGNAFNLGEYVNTPTIREEKISGYQYPRYILSNLNVLDGNPGDAASKYQMSLRVTQFLTAPMAADNATDFALLLNFVNIILVSVKSYQSTYDTTRQSSSSATPTATYTGPTTVRKSEPFTLIWTIFNPTMFNMRIDATADPDLISLQKMELHAEQGLVCKYGAAQMEGPVFYGAPISSTEEIASGYFLSQSGLVSAYMKDSQTTAADSSVKVVLYGQVTDTAIVNRTSLVMVTMGSHAHSKSLEIADKLVVGTTPAVPTMQTAMYPPGATVNVGASGTVLVNLTFSAQSNGRYAINLVAPANTLEINRVSVLSLASTLTSQLSPGIVLFSKYVIAPETLLRNEAIASLGTIRADSSNGILSLLVDVTVVDNSANTNGVSQNLIVKVLGNDQLLLTQSQSIVVAQTIPNPRPILPDQFTPVVTMQKVTQLVLNSYPKIVMDIIWKPKYVYRNVLVSFIFIPSGSVSLNFDTPRVIASGRAIQTDLGLRHLTTSGTNFASITFRDIYLENASTELHSSTSISVTTVTNPADTTNLEGQLGQLITEISFEVASQVIIFNAFTISYANSASTGVQLSLTGSVASNMKGGSSEQALLKVYVPRGSNSSISLYQSLTVNPPGAVLACEPKLLVAGKNLGGFVTSTGYNFFIIPAVKNFASAHANAARMETEDSIVIKQKFLALDSSASLAGITYTLNSQQSISFSVPITPSSAFKSVSGLSNC</sequence>
<name>A0ABD2QNN6_9PLAT</name>
<gene>
    <name evidence="2" type="ORF">Ciccas_000171</name>
</gene>
<reference evidence="2 3" key="1">
    <citation type="submission" date="2024-11" db="EMBL/GenBank/DDBJ databases">
        <title>Adaptive evolution of stress response genes in parasites aligns with host niche diversity.</title>
        <authorList>
            <person name="Hahn C."/>
            <person name="Resl P."/>
        </authorList>
    </citation>
    <scope>NUCLEOTIDE SEQUENCE [LARGE SCALE GENOMIC DNA]</scope>
    <source>
        <strain evidence="2">EGGRZ-B1_66</strain>
        <tissue evidence="2">Body</tissue>
    </source>
</reference>